<dbReference type="PROSITE" id="PS50943">
    <property type="entry name" value="HTH_CROC1"/>
    <property type="match status" value="1"/>
</dbReference>
<dbReference type="GO" id="GO:0003677">
    <property type="term" value="F:DNA binding"/>
    <property type="evidence" value="ECO:0007669"/>
    <property type="project" value="InterPro"/>
</dbReference>
<organism evidence="2 3">
    <name type="scientific">Knoellia flava</name>
    <dbReference type="NCBI Taxonomy" id="913969"/>
    <lineage>
        <taxon>Bacteria</taxon>
        <taxon>Bacillati</taxon>
        <taxon>Actinomycetota</taxon>
        <taxon>Actinomycetes</taxon>
        <taxon>Micrococcales</taxon>
        <taxon>Intrasporangiaceae</taxon>
        <taxon>Knoellia</taxon>
    </lineage>
</organism>
<protein>
    <recommendedName>
        <fullName evidence="1">HTH cro/C1-type domain-containing protein</fullName>
    </recommendedName>
</protein>
<evidence type="ECO:0000313" key="2">
    <source>
        <dbReference type="EMBL" id="GGB79307.1"/>
    </source>
</evidence>
<gene>
    <name evidence="2" type="ORF">GCM10011314_18620</name>
</gene>
<dbReference type="AlphaFoldDB" id="A0A8H9FTD3"/>
<comment type="caution">
    <text evidence="2">The sequence shown here is derived from an EMBL/GenBank/DDBJ whole genome shotgun (WGS) entry which is preliminary data.</text>
</comment>
<dbReference type="CDD" id="cd00093">
    <property type="entry name" value="HTH_XRE"/>
    <property type="match status" value="1"/>
</dbReference>
<dbReference type="InterPro" id="IPR010982">
    <property type="entry name" value="Lambda_DNA-bd_dom_sf"/>
</dbReference>
<dbReference type="SMART" id="SM00530">
    <property type="entry name" value="HTH_XRE"/>
    <property type="match status" value="1"/>
</dbReference>
<name>A0A8H9FTD3_9MICO</name>
<feature type="domain" description="HTH cro/C1-type" evidence="1">
    <location>
        <begin position="16"/>
        <end position="70"/>
    </location>
</feature>
<dbReference type="Pfam" id="PF01381">
    <property type="entry name" value="HTH_3"/>
    <property type="match status" value="1"/>
</dbReference>
<dbReference type="SUPFAM" id="SSF47413">
    <property type="entry name" value="lambda repressor-like DNA-binding domains"/>
    <property type="match status" value="1"/>
</dbReference>
<dbReference type="Gene3D" id="1.10.260.40">
    <property type="entry name" value="lambda repressor-like DNA-binding domains"/>
    <property type="match status" value="1"/>
</dbReference>
<dbReference type="EMBL" id="BMEA01000002">
    <property type="protein sequence ID" value="GGB79307.1"/>
    <property type="molecule type" value="Genomic_DNA"/>
</dbReference>
<reference evidence="2" key="1">
    <citation type="journal article" date="2014" name="Int. J. Syst. Evol. Microbiol.">
        <title>Complete genome sequence of Corynebacterium casei LMG S-19264T (=DSM 44701T), isolated from a smear-ripened cheese.</title>
        <authorList>
            <consortium name="US DOE Joint Genome Institute (JGI-PGF)"/>
            <person name="Walter F."/>
            <person name="Albersmeier A."/>
            <person name="Kalinowski J."/>
            <person name="Ruckert C."/>
        </authorList>
    </citation>
    <scope>NUCLEOTIDE SEQUENCE</scope>
    <source>
        <strain evidence="2">CGMCC 1.10749</strain>
    </source>
</reference>
<accession>A0A8H9FTD3</accession>
<reference evidence="2" key="2">
    <citation type="submission" date="2020-09" db="EMBL/GenBank/DDBJ databases">
        <authorList>
            <person name="Sun Q."/>
            <person name="Zhou Y."/>
        </authorList>
    </citation>
    <scope>NUCLEOTIDE SEQUENCE</scope>
    <source>
        <strain evidence="2">CGMCC 1.10749</strain>
    </source>
</reference>
<dbReference type="InterPro" id="IPR001387">
    <property type="entry name" value="Cro/C1-type_HTH"/>
</dbReference>
<proteinExistence type="predicted"/>
<sequence length="188" mass="19768">MAMTSNSDPTTARDILRLARRRQRLTQAELAERAGVSQTVIARYESRRQQPTVGALQRLVAACGYTLEWSLRHAPDEAAAATGDTRFPGPIGRRLVGELDTVFAALDALGATDAHIHGGVADGSEGVGCPVLIGVCLPPDVDVVLVMAAAGRIGLAIGAHVTIVPHARVADYGFDDEGVPLTPLRRAS</sequence>
<dbReference type="Proteomes" id="UP000628079">
    <property type="component" value="Unassembled WGS sequence"/>
</dbReference>
<evidence type="ECO:0000313" key="3">
    <source>
        <dbReference type="Proteomes" id="UP000628079"/>
    </source>
</evidence>
<evidence type="ECO:0000259" key="1">
    <source>
        <dbReference type="PROSITE" id="PS50943"/>
    </source>
</evidence>